<reference evidence="2 3" key="1">
    <citation type="submission" date="2023-02" db="EMBL/GenBank/DDBJ databases">
        <title>LHISI_Scaffold_Assembly.</title>
        <authorList>
            <person name="Stuart O.P."/>
            <person name="Cleave R."/>
            <person name="Magrath M.J.L."/>
            <person name="Mikheyev A.S."/>
        </authorList>
    </citation>
    <scope>NUCLEOTIDE SEQUENCE [LARGE SCALE GENOMIC DNA]</scope>
    <source>
        <strain evidence="2">Daus_M_001</strain>
        <tissue evidence="2">Leg muscle</tissue>
    </source>
</reference>
<evidence type="ECO:0000256" key="1">
    <source>
        <dbReference type="SAM" id="MobiDB-lite"/>
    </source>
</evidence>
<comment type="caution">
    <text evidence="2">The sequence shown here is derived from an EMBL/GenBank/DDBJ whole genome shotgun (WGS) entry which is preliminary data.</text>
</comment>
<evidence type="ECO:0000313" key="3">
    <source>
        <dbReference type="Proteomes" id="UP001159363"/>
    </source>
</evidence>
<organism evidence="2 3">
    <name type="scientific">Dryococelus australis</name>
    <dbReference type="NCBI Taxonomy" id="614101"/>
    <lineage>
        <taxon>Eukaryota</taxon>
        <taxon>Metazoa</taxon>
        <taxon>Ecdysozoa</taxon>
        <taxon>Arthropoda</taxon>
        <taxon>Hexapoda</taxon>
        <taxon>Insecta</taxon>
        <taxon>Pterygota</taxon>
        <taxon>Neoptera</taxon>
        <taxon>Polyneoptera</taxon>
        <taxon>Phasmatodea</taxon>
        <taxon>Verophasmatodea</taxon>
        <taxon>Anareolatae</taxon>
        <taxon>Phasmatidae</taxon>
        <taxon>Eurycanthinae</taxon>
        <taxon>Dryococelus</taxon>
    </lineage>
</organism>
<dbReference type="Proteomes" id="UP001159363">
    <property type="component" value="Chromosome 2"/>
</dbReference>
<feature type="region of interest" description="Disordered" evidence="1">
    <location>
        <begin position="468"/>
        <end position="500"/>
    </location>
</feature>
<feature type="region of interest" description="Disordered" evidence="1">
    <location>
        <begin position="69"/>
        <end position="88"/>
    </location>
</feature>
<protein>
    <submittedName>
        <fullName evidence="2">Uncharacterized protein</fullName>
    </submittedName>
</protein>
<evidence type="ECO:0000313" key="2">
    <source>
        <dbReference type="EMBL" id="KAJ8894581.1"/>
    </source>
</evidence>
<feature type="region of interest" description="Disordered" evidence="1">
    <location>
        <begin position="191"/>
        <end position="210"/>
    </location>
</feature>
<feature type="compositionally biased region" description="Low complexity" evidence="1">
    <location>
        <begin position="281"/>
        <end position="299"/>
    </location>
</feature>
<feature type="compositionally biased region" description="Polar residues" evidence="1">
    <location>
        <begin position="468"/>
        <end position="479"/>
    </location>
</feature>
<accession>A0ABQ9ID37</accession>
<feature type="region of interest" description="Disordered" evidence="1">
    <location>
        <begin position="116"/>
        <end position="136"/>
    </location>
</feature>
<name>A0ABQ9ID37_9NEOP</name>
<sequence length="500" mass="54111">MEQRRSARAREIGDPRENLLTSGIIRRDSHMRKNQGSDYAGNRLGGRRDCSRFSILAPNVQRSQRLFGILGSGSNSQDGRRDARRVSRWPRGNTSLIYEANSEKNKFPTTIRIMTPQLPDNSKKQSSTLTSSANPGRIRAVLGPTQTVPELSSGRARVEPAHARAVPRPSPGCVTVQLGPCQGESGPCHSRARAVPGSSPGHATVEPGPCQGRAGPCKGRAKTEPGLCHGPARAVPGRVRSVPQSSPGRARVQPGPCHRRARAVPGSSRAMQGACQDRARAVPGSSSGRARAARSVPGSTPFRARAGVWIAPGPDTGVPHCSVPRACQELEEEAEEEHRRGERLKRKLWIHSACISTGSPFHTLGCNQPNDGVLLAEAPTGVKLSHFNGPAYQAGSRELQSGRGVAVAVMWVCPFSDWLRELLERDLCVVGDRDNARHSVLDDVYLKPRYIYIMFKIGSQFIRHAQMNSEPGRNTSTKSRGTRSEVKLTTHSSSSQSAES</sequence>
<dbReference type="EMBL" id="JARBHB010000002">
    <property type="protein sequence ID" value="KAJ8894581.1"/>
    <property type="molecule type" value="Genomic_DNA"/>
</dbReference>
<feature type="region of interest" description="Disordered" evidence="1">
    <location>
        <begin position="216"/>
        <end position="299"/>
    </location>
</feature>
<feature type="compositionally biased region" description="Polar residues" evidence="1">
    <location>
        <begin position="118"/>
        <end position="134"/>
    </location>
</feature>
<proteinExistence type="predicted"/>
<gene>
    <name evidence="2" type="ORF">PR048_007245</name>
</gene>
<keyword evidence="3" id="KW-1185">Reference proteome</keyword>